<keyword evidence="3" id="KW-1185">Reference proteome</keyword>
<dbReference type="Proteomes" id="UP000499080">
    <property type="component" value="Unassembled WGS sequence"/>
</dbReference>
<dbReference type="OrthoDB" id="6467647at2759"/>
<comment type="caution">
    <text evidence="2">The sequence shown here is derived from an EMBL/GenBank/DDBJ whole genome shotgun (WGS) entry which is preliminary data.</text>
</comment>
<evidence type="ECO:0000313" key="3">
    <source>
        <dbReference type="Proteomes" id="UP000499080"/>
    </source>
</evidence>
<evidence type="ECO:0000313" key="1">
    <source>
        <dbReference type="EMBL" id="GBN79306.1"/>
    </source>
</evidence>
<dbReference type="AlphaFoldDB" id="A0A4Y2RU14"/>
<reference evidence="2 3" key="1">
    <citation type="journal article" date="2019" name="Sci. Rep.">
        <title>Orb-weaving spider Araneus ventricosus genome elucidates the spidroin gene catalogue.</title>
        <authorList>
            <person name="Kono N."/>
            <person name="Nakamura H."/>
            <person name="Ohtoshi R."/>
            <person name="Moran D.A.P."/>
            <person name="Shinohara A."/>
            <person name="Yoshida Y."/>
            <person name="Fujiwara M."/>
            <person name="Mori M."/>
            <person name="Tomita M."/>
            <person name="Arakawa K."/>
        </authorList>
    </citation>
    <scope>NUCLEOTIDE SEQUENCE [LARGE SCALE GENOMIC DNA]</scope>
</reference>
<evidence type="ECO:0000313" key="2">
    <source>
        <dbReference type="EMBL" id="GBN79352.1"/>
    </source>
</evidence>
<sequence>MFTHSACLRVSSAYMKLGTPTKENDSSPLSKSFRFNPSFRARLGWLRGQASWMNGWLWYHSSCHLEKPAHCQEMGTPNHMHDRKWRF</sequence>
<organism evidence="2 3">
    <name type="scientific">Araneus ventricosus</name>
    <name type="common">Orbweaver spider</name>
    <name type="synonym">Epeira ventricosa</name>
    <dbReference type="NCBI Taxonomy" id="182803"/>
    <lineage>
        <taxon>Eukaryota</taxon>
        <taxon>Metazoa</taxon>
        <taxon>Ecdysozoa</taxon>
        <taxon>Arthropoda</taxon>
        <taxon>Chelicerata</taxon>
        <taxon>Arachnida</taxon>
        <taxon>Araneae</taxon>
        <taxon>Araneomorphae</taxon>
        <taxon>Entelegynae</taxon>
        <taxon>Araneoidea</taxon>
        <taxon>Araneidae</taxon>
        <taxon>Araneus</taxon>
    </lineage>
</organism>
<name>A0A4Y2RU14_ARAVE</name>
<protein>
    <submittedName>
        <fullName evidence="2">Uncharacterized protein</fullName>
    </submittedName>
</protein>
<proteinExistence type="predicted"/>
<dbReference type="EMBL" id="BGPR01018492">
    <property type="protein sequence ID" value="GBN79306.1"/>
    <property type="molecule type" value="Genomic_DNA"/>
</dbReference>
<accession>A0A4Y2RU14</accession>
<dbReference type="EMBL" id="BGPR01018509">
    <property type="protein sequence ID" value="GBN79352.1"/>
    <property type="molecule type" value="Genomic_DNA"/>
</dbReference>
<gene>
    <name evidence="1" type="ORF">AVEN_241157_1</name>
    <name evidence="2" type="ORF">AVEN_7145_1</name>
</gene>